<keyword evidence="1" id="KW-0732">Signal</keyword>
<feature type="signal peptide" evidence="1">
    <location>
        <begin position="1"/>
        <end position="27"/>
    </location>
</feature>
<keyword evidence="3" id="KW-1185">Reference proteome</keyword>
<feature type="chain" id="PRO_5016681454" evidence="1">
    <location>
        <begin position="28"/>
        <end position="175"/>
    </location>
</feature>
<evidence type="ECO:0000256" key="1">
    <source>
        <dbReference type="SAM" id="SignalP"/>
    </source>
</evidence>
<gene>
    <name evidence="2" type="primary">enhB</name>
    <name evidence="2" type="ORF">NCTC13315_02002</name>
</gene>
<sequence length="175" mass="19624">MNIISQTYLKQVALLPLLLVVCNPLFAEEKENTNNPIGCRNEGYTFDLKTLKLAPRSAGASQSLYVILNKSDQAINLFQMRNEDSSRSMYLNHTVKGSQWAVLATNEPLVKYICSVTDGKSPYGKVVDCQNHLQVCEYTNVKYGLNNQGNYWLVNTNSKNDAVRAIVRYGIIPSL</sequence>
<organism evidence="2 3">
    <name type="scientific">Legionella beliardensis</name>
    <dbReference type="NCBI Taxonomy" id="91822"/>
    <lineage>
        <taxon>Bacteria</taxon>
        <taxon>Pseudomonadati</taxon>
        <taxon>Pseudomonadota</taxon>
        <taxon>Gammaproteobacteria</taxon>
        <taxon>Legionellales</taxon>
        <taxon>Legionellaceae</taxon>
        <taxon>Legionella</taxon>
    </lineage>
</organism>
<dbReference type="RefSeq" id="WP_242604200.1">
    <property type="nucleotide sequence ID" value="NZ_CAAAHO010000002.1"/>
</dbReference>
<accession>A0A378I2Q6</accession>
<dbReference type="AlphaFoldDB" id="A0A378I2Q6"/>
<evidence type="ECO:0000313" key="3">
    <source>
        <dbReference type="Proteomes" id="UP000254968"/>
    </source>
</evidence>
<proteinExistence type="predicted"/>
<reference evidence="2 3" key="1">
    <citation type="submission" date="2018-06" db="EMBL/GenBank/DDBJ databases">
        <authorList>
            <consortium name="Pathogen Informatics"/>
            <person name="Doyle S."/>
        </authorList>
    </citation>
    <scope>NUCLEOTIDE SEQUENCE [LARGE SCALE GENOMIC DNA]</scope>
    <source>
        <strain evidence="2 3">NCTC13315</strain>
    </source>
</reference>
<protein>
    <submittedName>
        <fullName evidence="2">Enhanced entry protein EnhB</fullName>
    </submittedName>
</protein>
<evidence type="ECO:0000313" key="2">
    <source>
        <dbReference type="EMBL" id="STX29459.1"/>
    </source>
</evidence>
<name>A0A378I2Q6_9GAMM</name>
<dbReference type="Proteomes" id="UP000254968">
    <property type="component" value="Unassembled WGS sequence"/>
</dbReference>
<dbReference type="EMBL" id="UGNV01000001">
    <property type="protein sequence ID" value="STX29459.1"/>
    <property type="molecule type" value="Genomic_DNA"/>
</dbReference>